<comment type="caution">
    <text evidence="1">The sequence shown here is derived from an EMBL/GenBank/DDBJ whole genome shotgun (WGS) entry which is preliminary data.</text>
</comment>
<gene>
    <name evidence="1" type="ORF">GCM10011505_23850</name>
</gene>
<evidence type="ECO:0000313" key="2">
    <source>
        <dbReference type="Proteomes" id="UP000603352"/>
    </source>
</evidence>
<name>A0ABQ1IHD6_9PROT</name>
<dbReference type="SUPFAM" id="SSF54506">
    <property type="entry name" value="Diaminopimelate epimerase-like"/>
    <property type="match status" value="1"/>
</dbReference>
<accession>A0ABQ1IHD6</accession>
<organism evidence="1 2">
    <name type="scientific">Tistrella bauzanensis</name>
    <dbReference type="NCBI Taxonomy" id="657419"/>
    <lineage>
        <taxon>Bacteria</taxon>
        <taxon>Pseudomonadati</taxon>
        <taxon>Pseudomonadota</taxon>
        <taxon>Alphaproteobacteria</taxon>
        <taxon>Geminicoccales</taxon>
        <taxon>Geminicoccaceae</taxon>
        <taxon>Tistrella</taxon>
    </lineage>
</organism>
<reference evidence="2" key="1">
    <citation type="journal article" date="2019" name="Int. J. Syst. Evol. Microbiol.">
        <title>The Global Catalogue of Microorganisms (GCM) 10K type strain sequencing project: providing services to taxonomists for standard genome sequencing and annotation.</title>
        <authorList>
            <consortium name="The Broad Institute Genomics Platform"/>
            <consortium name="The Broad Institute Genome Sequencing Center for Infectious Disease"/>
            <person name="Wu L."/>
            <person name="Ma J."/>
        </authorList>
    </citation>
    <scope>NUCLEOTIDE SEQUENCE [LARGE SCALE GENOMIC DNA]</scope>
    <source>
        <strain evidence="2">CGMCC 1.10188</strain>
    </source>
</reference>
<protein>
    <submittedName>
        <fullName evidence="1">Uncharacterized protein</fullName>
    </submittedName>
</protein>
<dbReference type="Proteomes" id="UP000603352">
    <property type="component" value="Unassembled WGS sequence"/>
</dbReference>
<keyword evidence="2" id="KW-1185">Reference proteome</keyword>
<dbReference type="Gene3D" id="3.10.310.10">
    <property type="entry name" value="Diaminopimelate Epimerase, Chain A, domain 1"/>
    <property type="match status" value="1"/>
</dbReference>
<sequence>MLEMHRVRLFARAGGVGGSARPGLGAIVVLGGPDDMSALAEGLDEPATTIAAVMPSLKADAQIEMWRDGIRQPVDGTGLLAAAHVLLGRDGRGPMRFEVDGSVVPVVREADGRLRYRASLSRDLVGDFGGAELLDAMGVPSGRVADGLPFGLASAGRTTLLLPIADAATLRALRPAFTPLAGWSAGHGAASVLAYAPTDGGVDFAARLFDPLAGRTEEAPGPTVVAALVGALARSGAEARLRPVVVSEGRLQGPAVRLYGRAEPVISDVAAGGRTGTRPGAKAHPCLKVWVGGDVRHMGFTAIDRAPQLATSREIGEDWRLGA</sequence>
<evidence type="ECO:0000313" key="1">
    <source>
        <dbReference type="EMBL" id="GGB41647.1"/>
    </source>
</evidence>
<proteinExistence type="predicted"/>
<dbReference type="EMBL" id="BMDZ01000025">
    <property type="protein sequence ID" value="GGB41647.1"/>
    <property type="molecule type" value="Genomic_DNA"/>
</dbReference>